<dbReference type="EMBL" id="JAGPXF010000002">
    <property type="protein sequence ID" value="KAH7257695.1"/>
    <property type="molecule type" value="Genomic_DNA"/>
</dbReference>
<dbReference type="Proteomes" id="UP000813427">
    <property type="component" value="Unassembled WGS sequence"/>
</dbReference>
<keyword evidence="2" id="KW-1185">Reference proteome</keyword>
<evidence type="ECO:0000313" key="2">
    <source>
        <dbReference type="Proteomes" id="UP000813427"/>
    </source>
</evidence>
<organism evidence="1 2">
    <name type="scientific">Fusarium tricinctum</name>
    <dbReference type="NCBI Taxonomy" id="61284"/>
    <lineage>
        <taxon>Eukaryota</taxon>
        <taxon>Fungi</taxon>
        <taxon>Dikarya</taxon>
        <taxon>Ascomycota</taxon>
        <taxon>Pezizomycotina</taxon>
        <taxon>Sordariomycetes</taxon>
        <taxon>Hypocreomycetidae</taxon>
        <taxon>Hypocreales</taxon>
        <taxon>Nectriaceae</taxon>
        <taxon>Fusarium</taxon>
        <taxon>Fusarium tricinctum species complex</taxon>
    </lineage>
</organism>
<dbReference type="AlphaFoldDB" id="A0A8K0S4W2"/>
<reference evidence="1" key="1">
    <citation type="journal article" date="2021" name="Nat. Commun.">
        <title>Genetic determinants of endophytism in the Arabidopsis root mycobiome.</title>
        <authorList>
            <person name="Mesny F."/>
            <person name="Miyauchi S."/>
            <person name="Thiergart T."/>
            <person name="Pickel B."/>
            <person name="Atanasova L."/>
            <person name="Karlsson M."/>
            <person name="Huettel B."/>
            <person name="Barry K.W."/>
            <person name="Haridas S."/>
            <person name="Chen C."/>
            <person name="Bauer D."/>
            <person name="Andreopoulos W."/>
            <person name="Pangilinan J."/>
            <person name="LaButti K."/>
            <person name="Riley R."/>
            <person name="Lipzen A."/>
            <person name="Clum A."/>
            <person name="Drula E."/>
            <person name="Henrissat B."/>
            <person name="Kohler A."/>
            <person name="Grigoriev I.V."/>
            <person name="Martin F.M."/>
            <person name="Hacquard S."/>
        </authorList>
    </citation>
    <scope>NUCLEOTIDE SEQUENCE</scope>
    <source>
        <strain evidence="1">MPI-SDFR-AT-0068</strain>
    </source>
</reference>
<proteinExistence type="predicted"/>
<gene>
    <name evidence="1" type="ORF">BKA59DRAFT_451733</name>
</gene>
<accession>A0A8K0S4W2</accession>
<protein>
    <submittedName>
        <fullName evidence="1">Uncharacterized protein</fullName>
    </submittedName>
</protein>
<name>A0A8K0S4W2_9HYPO</name>
<sequence length="372" mass="41823">MPTRERLLGTSSAELGTTISLYQDLPIRSDKVGSPRHLTRREMGPFLIHIEGRIAVTPSTPEAIGQTASFLSVGRRACRVTMRETGQLDPQYTLPDKIHANGGFMVQAERAKAPRILVLCRMIQDTIKSMRSVIAVSHFSRVLFTFDLGGRTLRQEPSSRFFFQHASTHAHKQSSLSFRLLTFLLSSNYPTFAAKGHAQYIHLDGIISSKSKICLGSDIFTTVEKGTQSRHSLRSYLTGSQEHAAWCFRDPTLAPSYLRRRVRYLISPNSRVRVRCRSTSCHRETALTRSPMAGCDEREYLLKARDLFNEILMSLPDTSVEHPAEDFTLGGRTAVHEVNIMNATSARDQPVQDHVNVIANEYMRLSIHAADH</sequence>
<comment type="caution">
    <text evidence="1">The sequence shown here is derived from an EMBL/GenBank/DDBJ whole genome shotgun (WGS) entry which is preliminary data.</text>
</comment>
<evidence type="ECO:0000313" key="1">
    <source>
        <dbReference type="EMBL" id="KAH7257695.1"/>
    </source>
</evidence>